<sequence length="410" mass="43375">MAAQIVPQPNTKEKWRILLLLSLAELLGMAVWFSASAVVPALTDAWNLSEGGRAWLTMSVQIGFVVGALGSAVFNLADRLPARTFFATSALLAGFATALIPVLANGLGVALLLRFLTGVLLAGVYPVGMKIMATWTKEDRGLGIGLLVGALTIGSAAPHLLNVFGGVGAWQPVLYLAGALAILAGIIGFVFVREGPYRTQSPPFNWRQVGNILRQREVVLANLGYLGHMWELYAMWAWMPLFLLASFTAVNVSSTWASLTAFGVIAVGGLGSLLAGKLADQYGRTTVTMGAMIISGACAVSVGFLFGGNPILLALLTFVWGFTIVADSAQFSAAVSELSPREYVGTALTLQTSLGFLLALFTIRLIPPLETAVGWRYAFAFLAIGPLLGTWAMWQLRRSPAAARLAGGKG</sequence>
<dbReference type="InterPro" id="IPR011701">
    <property type="entry name" value="MFS"/>
</dbReference>
<accession>A0A3B0VXC1</accession>
<evidence type="ECO:0000256" key="3">
    <source>
        <dbReference type="ARBA" id="ARBA00022692"/>
    </source>
</evidence>
<dbReference type="PANTHER" id="PTHR43124">
    <property type="entry name" value="PURINE EFFLUX PUMP PBUE"/>
    <property type="match status" value="1"/>
</dbReference>
<feature type="transmembrane region" description="Helical" evidence="6">
    <location>
        <begin position="84"/>
        <end position="104"/>
    </location>
</feature>
<proteinExistence type="predicted"/>
<evidence type="ECO:0000256" key="2">
    <source>
        <dbReference type="ARBA" id="ARBA00022475"/>
    </source>
</evidence>
<dbReference type="InterPro" id="IPR050189">
    <property type="entry name" value="MFS_Efflux_Transporters"/>
</dbReference>
<organism evidence="8">
    <name type="scientific">hydrothermal vent metagenome</name>
    <dbReference type="NCBI Taxonomy" id="652676"/>
    <lineage>
        <taxon>unclassified sequences</taxon>
        <taxon>metagenomes</taxon>
        <taxon>ecological metagenomes</taxon>
    </lineage>
</organism>
<evidence type="ECO:0000256" key="6">
    <source>
        <dbReference type="SAM" id="Phobius"/>
    </source>
</evidence>
<feature type="transmembrane region" description="Helical" evidence="6">
    <location>
        <begin position="110"/>
        <end position="129"/>
    </location>
</feature>
<feature type="transmembrane region" description="Helical" evidence="6">
    <location>
        <begin position="343"/>
        <end position="363"/>
    </location>
</feature>
<evidence type="ECO:0000313" key="8">
    <source>
        <dbReference type="EMBL" id="VAW41569.1"/>
    </source>
</evidence>
<dbReference type="EMBL" id="UOEU01000848">
    <property type="protein sequence ID" value="VAW41569.1"/>
    <property type="molecule type" value="Genomic_DNA"/>
</dbReference>
<feature type="transmembrane region" description="Helical" evidence="6">
    <location>
        <begin position="54"/>
        <end position="77"/>
    </location>
</feature>
<reference evidence="8" key="1">
    <citation type="submission" date="2018-06" db="EMBL/GenBank/DDBJ databases">
        <authorList>
            <person name="Zhirakovskaya E."/>
        </authorList>
    </citation>
    <scope>NUCLEOTIDE SEQUENCE</scope>
</reference>
<dbReference type="PANTHER" id="PTHR43124:SF3">
    <property type="entry name" value="CHLORAMPHENICOL EFFLUX PUMP RV0191"/>
    <property type="match status" value="1"/>
</dbReference>
<feature type="transmembrane region" description="Helical" evidence="6">
    <location>
        <begin position="256"/>
        <end position="275"/>
    </location>
</feature>
<name>A0A3B0VXC1_9ZZZZ</name>
<feature type="transmembrane region" description="Helical" evidence="6">
    <location>
        <begin position="312"/>
        <end position="331"/>
    </location>
</feature>
<keyword evidence="2" id="KW-1003">Cell membrane</keyword>
<dbReference type="InterPro" id="IPR020846">
    <property type="entry name" value="MFS_dom"/>
</dbReference>
<comment type="subcellular location">
    <subcellularLocation>
        <location evidence="1">Cell membrane</location>
        <topology evidence="1">Multi-pass membrane protein</topology>
    </subcellularLocation>
</comment>
<dbReference type="AlphaFoldDB" id="A0A3B0VXC1"/>
<dbReference type="Pfam" id="PF07690">
    <property type="entry name" value="MFS_1"/>
    <property type="match status" value="1"/>
</dbReference>
<dbReference type="SUPFAM" id="SSF103473">
    <property type="entry name" value="MFS general substrate transporter"/>
    <property type="match status" value="1"/>
</dbReference>
<feature type="transmembrane region" description="Helical" evidence="6">
    <location>
        <begin position="141"/>
        <end position="161"/>
    </location>
</feature>
<feature type="transmembrane region" description="Helical" evidence="6">
    <location>
        <begin position="173"/>
        <end position="192"/>
    </location>
</feature>
<gene>
    <name evidence="8" type="ORF">MNBD_CHLOROFLEXI01-2141</name>
</gene>
<evidence type="ECO:0000259" key="7">
    <source>
        <dbReference type="PROSITE" id="PS50850"/>
    </source>
</evidence>
<evidence type="ECO:0000256" key="1">
    <source>
        <dbReference type="ARBA" id="ARBA00004651"/>
    </source>
</evidence>
<protein>
    <submittedName>
        <fullName evidence="8">Putative membrane protein</fullName>
    </submittedName>
</protein>
<feature type="domain" description="Major facilitator superfamily (MFS) profile" evidence="7">
    <location>
        <begin position="17"/>
        <end position="401"/>
    </location>
</feature>
<dbReference type="InterPro" id="IPR036259">
    <property type="entry name" value="MFS_trans_sf"/>
</dbReference>
<evidence type="ECO:0000256" key="4">
    <source>
        <dbReference type="ARBA" id="ARBA00022989"/>
    </source>
</evidence>
<dbReference type="PROSITE" id="PS50850">
    <property type="entry name" value="MFS"/>
    <property type="match status" value="1"/>
</dbReference>
<dbReference type="Gene3D" id="1.20.1250.20">
    <property type="entry name" value="MFS general substrate transporter like domains"/>
    <property type="match status" value="2"/>
</dbReference>
<feature type="transmembrane region" description="Helical" evidence="6">
    <location>
        <begin position="375"/>
        <end position="394"/>
    </location>
</feature>
<feature type="transmembrane region" description="Helical" evidence="6">
    <location>
        <begin position="17"/>
        <end position="42"/>
    </location>
</feature>
<dbReference type="GO" id="GO:0005886">
    <property type="term" value="C:plasma membrane"/>
    <property type="evidence" value="ECO:0007669"/>
    <property type="project" value="UniProtKB-SubCell"/>
</dbReference>
<dbReference type="GO" id="GO:0022857">
    <property type="term" value="F:transmembrane transporter activity"/>
    <property type="evidence" value="ECO:0007669"/>
    <property type="project" value="InterPro"/>
</dbReference>
<keyword evidence="3 6" id="KW-0812">Transmembrane</keyword>
<keyword evidence="4 6" id="KW-1133">Transmembrane helix</keyword>
<evidence type="ECO:0000256" key="5">
    <source>
        <dbReference type="ARBA" id="ARBA00023136"/>
    </source>
</evidence>
<keyword evidence="5 6" id="KW-0472">Membrane</keyword>